<dbReference type="Pfam" id="PF07734">
    <property type="entry name" value="FBA_1"/>
    <property type="match status" value="1"/>
</dbReference>
<dbReference type="SUPFAM" id="SSF50965">
    <property type="entry name" value="Galactose oxidase, central domain"/>
    <property type="match status" value="1"/>
</dbReference>
<reference evidence="2" key="1">
    <citation type="submission" date="2023-02" db="EMBL/GenBank/DDBJ databases">
        <title>Genome of toxic invasive species Heracleum sosnowskyi carries increased number of genes despite the absence of recent whole-genome duplications.</title>
        <authorList>
            <person name="Schelkunov M."/>
            <person name="Shtratnikova V."/>
            <person name="Makarenko M."/>
            <person name="Klepikova A."/>
            <person name="Omelchenko D."/>
            <person name="Novikova G."/>
            <person name="Obukhova E."/>
            <person name="Bogdanov V."/>
            <person name="Penin A."/>
            <person name="Logacheva M."/>
        </authorList>
    </citation>
    <scope>NUCLEOTIDE SEQUENCE</scope>
    <source>
        <strain evidence="2">Hsosn_3</strain>
        <tissue evidence="2">Leaf</tissue>
    </source>
</reference>
<dbReference type="Proteomes" id="UP001237642">
    <property type="component" value="Unassembled WGS sequence"/>
</dbReference>
<protein>
    <recommendedName>
        <fullName evidence="1">F-box associated beta-propeller type 1 domain-containing protein</fullName>
    </recommendedName>
</protein>
<proteinExistence type="predicted"/>
<accession>A0AAD8HG55</accession>
<feature type="domain" description="F-box associated beta-propeller type 1" evidence="1">
    <location>
        <begin position="21"/>
        <end position="122"/>
    </location>
</feature>
<keyword evidence="3" id="KW-1185">Reference proteome</keyword>
<dbReference type="PANTHER" id="PTHR31672:SF13">
    <property type="entry name" value="F-BOX PROTEIN CPR30-LIKE"/>
    <property type="match status" value="1"/>
</dbReference>
<dbReference type="InterPro" id="IPR011043">
    <property type="entry name" value="Gal_Oxase/kelch_b-propeller"/>
</dbReference>
<sequence>MCDSIPVEVADPLKGCKSHTLIVSPCNGVVWLMKRRVMLDNDIYLWNLATRKGRLLPKPPCHLPSHSLPSEIETRALLGLGYDHLNDDYKVLTTVDSQIRRITLSVYSLKTNSWTQHETIFNEFLPHSEFDIWLMNDDQVEISWSRLISVEPGIFGSFETVRPVAFLKVQNDVLFMLDEERLVWYDRVQNEVKNVTVYGLQLCFDFLAYTENLVQRTCDFKLEGKQQNL</sequence>
<dbReference type="PANTHER" id="PTHR31672">
    <property type="entry name" value="BNACNNG10540D PROTEIN"/>
    <property type="match status" value="1"/>
</dbReference>
<dbReference type="InterPro" id="IPR006527">
    <property type="entry name" value="F-box-assoc_dom_typ1"/>
</dbReference>
<gene>
    <name evidence="2" type="ORF">POM88_041422</name>
</gene>
<evidence type="ECO:0000259" key="1">
    <source>
        <dbReference type="Pfam" id="PF07734"/>
    </source>
</evidence>
<comment type="caution">
    <text evidence="2">The sequence shown here is derived from an EMBL/GenBank/DDBJ whole genome shotgun (WGS) entry which is preliminary data.</text>
</comment>
<dbReference type="EMBL" id="JAUIZM010000009">
    <property type="protein sequence ID" value="KAK1365861.1"/>
    <property type="molecule type" value="Genomic_DNA"/>
</dbReference>
<reference evidence="2" key="2">
    <citation type="submission" date="2023-05" db="EMBL/GenBank/DDBJ databases">
        <authorList>
            <person name="Schelkunov M.I."/>
        </authorList>
    </citation>
    <scope>NUCLEOTIDE SEQUENCE</scope>
    <source>
        <strain evidence="2">Hsosn_3</strain>
        <tissue evidence="2">Leaf</tissue>
    </source>
</reference>
<dbReference type="AlphaFoldDB" id="A0AAD8HG55"/>
<evidence type="ECO:0000313" key="2">
    <source>
        <dbReference type="EMBL" id="KAK1365861.1"/>
    </source>
</evidence>
<name>A0AAD8HG55_9APIA</name>
<organism evidence="2 3">
    <name type="scientific">Heracleum sosnowskyi</name>
    <dbReference type="NCBI Taxonomy" id="360622"/>
    <lineage>
        <taxon>Eukaryota</taxon>
        <taxon>Viridiplantae</taxon>
        <taxon>Streptophyta</taxon>
        <taxon>Embryophyta</taxon>
        <taxon>Tracheophyta</taxon>
        <taxon>Spermatophyta</taxon>
        <taxon>Magnoliopsida</taxon>
        <taxon>eudicotyledons</taxon>
        <taxon>Gunneridae</taxon>
        <taxon>Pentapetalae</taxon>
        <taxon>asterids</taxon>
        <taxon>campanulids</taxon>
        <taxon>Apiales</taxon>
        <taxon>Apiaceae</taxon>
        <taxon>Apioideae</taxon>
        <taxon>apioid superclade</taxon>
        <taxon>Tordylieae</taxon>
        <taxon>Tordyliinae</taxon>
        <taxon>Heracleum</taxon>
    </lineage>
</organism>
<dbReference type="InterPro" id="IPR050796">
    <property type="entry name" value="SCF_F-box_component"/>
</dbReference>
<evidence type="ECO:0000313" key="3">
    <source>
        <dbReference type="Proteomes" id="UP001237642"/>
    </source>
</evidence>